<gene>
    <name evidence="1" type="ORF">ZT3D7_G1672</name>
</gene>
<name>A0A1X7RGG7_ZYMT9</name>
<reference evidence="1 2" key="1">
    <citation type="submission" date="2016-06" db="EMBL/GenBank/DDBJ databases">
        <authorList>
            <person name="Kjaerup R.B."/>
            <person name="Dalgaard T.S."/>
            <person name="Juul-Madsen H.R."/>
        </authorList>
    </citation>
    <scope>NUCLEOTIDE SEQUENCE [LARGE SCALE GENOMIC DNA]</scope>
</reference>
<evidence type="ECO:0000313" key="2">
    <source>
        <dbReference type="Proteomes" id="UP000215127"/>
    </source>
</evidence>
<proteinExistence type="predicted"/>
<dbReference type="EMBL" id="LT853692">
    <property type="protein sequence ID" value="SMQ46526.1"/>
    <property type="molecule type" value="Genomic_DNA"/>
</dbReference>
<dbReference type="AlphaFoldDB" id="A0A1X7RGG7"/>
<sequence>MASLRDDHESKPSLSAMFSNFTSADVTKWLENMEALLIQAQGYLMDSITTPDQHTQAEQRQMQDANQKFKLAKIAAARAGYLPGGEPDGRSQAELHQEMVELLEQLMTTIMLVSETAQVRRVAMVGSRSDGK</sequence>
<organism evidence="1 2">
    <name type="scientific">Zymoseptoria tritici (strain ST99CH_3D7)</name>
    <dbReference type="NCBI Taxonomy" id="1276538"/>
    <lineage>
        <taxon>Eukaryota</taxon>
        <taxon>Fungi</taxon>
        <taxon>Dikarya</taxon>
        <taxon>Ascomycota</taxon>
        <taxon>Pezizomycotina</taxon>
        <taxon>Dothideomycetes</taxon>
        <taxon>Dothideomycetidae</taxon>
        <taxon>Mycosphaerellales</taxon>
        <taxon>Mycosphaerellaceae</taxon>
        <taxon>Zymoseptoria</taxon>
    </lineage>
</organism>
<accession>A0A1X7RGG7</accession>
<evidence type="ECO:0000313" key="1">
    <source>
        <dbReference type="EMBL" id="SMQ46526.1"/>
    </source>
</evidence>
<dbReference type="Proteomes" id="UP000215127">
    <property type="component" value="Chromosome 1"/>
</dbReference>
<keyword evidence="2" id="KW-1185">Reference proteome</keyword>
<protein>
    <submittedName>
        <fullName evidence="1">Uncharacterized protein</fullName>
    </submittedName>
</protein>